<dbReference type="InterPro" id="IPR013538">
    <property type="entry name" value="ASHA1/2-like_C"/>
</dbReference>
<dbReference type="InterPro" id="IPR023393">
    <property type="entry name" value="START-like_dom_sf"/>
</dbReference>
<sequence length="142" mass="15791">MSARPSLTLQRRLNASPGKVFRAWTQPAQILKWMHPSGNEMIHAEVDAREGGSFRLVMRGTDGAEHEASGRYLEVVADAKLVFTWSWRSAPESESLVTVALRPDGGGTLLTLTHAQFLDEETRDQHAEGWTSTLDGLERYLA</sequence>
<gene>
    <name evidence="3" type="ORF">SAMN05444168_3127</name>
</gene>
<evidence type="ECO:0000256" key="1">
    <source>
        <dbReference type="ARBA" id="ARBA00006817"/>
    </source>
</evidence>
<dbReference type="Pfam" id="PF08327">
    <property type="entry name" value="AHSA1"/>
    <property type="match status" value="1"/>
</dbReference>
<protein>
    <submittedName>
        <fullName evidence="3">Uncharacterized conserved protein YndB, AHSA1/START domain</fullName>
    </submittedName>
</protein>
<dbReference type="EMBL" id="FSRM01000001">
    <property type="protein sequence ID" value="SIO16829.1"/>
    <property type="molecule type" value="Genomic_DNA"/>
</dbReference>
<accession>A0A1N6HAY3</accession>
<dbReference type="Gene3D" id="3.30.530.20">
    <property type="match status" value="1"/>
</dbReference>
<reference evidence="3 4" key="1">
    <citation type="submission" date="2016-11" db="EMBL/GenBank/DDBJ databases">
        <authorList>
            <person name="Jaros S."/>
            <person name="Januszkiewicz K."/>
            <person name="Wedrychowicz H."/>
        </authorList>
    </citation>
    <scope>NUCLEOTIDE SEQUENCE [LARGE SCALE GENOMIC DNA]</scope>
    <source>
        <strain evidence="3 4">GAS86</strain>
    </source>
</reference>
<dbReference type="CDD" id="cd07814">
    <property type="entry name" value="SRPBCC_CalC_Aha1-like"/>
    <property type="match status" value="1"/>
</dbReference>
<organism evidence="3 4">
    <name type="scientific">Paraburkholderia phenazinium</name>
    <dbReference type="NCBI Taxonomy" id="60549"/>
    <lineage>
        <taxon>Bacteria</taxon>
        <taxon>Pseudomonadati</taxon>
        <taxon>Pseudomonadota</taxon>
        <taxon>Betaproteobacteria</taxon>
        <taxon>Burkholderiales</taxon>
        <taxon>Burkholderiaceae</taxon>
        <taxon>Paraburkholderia</taxon>
    </lineage>
</organism>
<dbReference type="SUPFAM" id="SSF55961">
    <property type="entry name" value="Bet v1-like"/>
    <property type="match status" value="1"/>
</dbReference>
<evidence type="ECO:0000313" key="3">
    <source>
        <dbReference type="EMBL" id="SIO16829.1"/>
    </source>
</evidence>
<evidence type="ECO:0000313" key="4">
    <source>
        <dbReference type="Proteomes" id="UP000184693"/>
    </source>
</evidence>
<proteinExistence type="inferred from homology"/>
<name>A0A1N6HAY3_9BURK</name>
<dbReference type="OrthoDB" id="9805228at2"/>
<dbReference type="Proteomes" id="UP000184693">
    <property type="component" value="Unassembled WGS sequence"/>
</dbReference>
<feature type="domain" description="Activator of Hsp90 ATPase homologue 1/2-like C-terminal" evidence="2">
    <location>
        <begin position="14"/>
        <end position="141"/>
    </location>
</feature>
<dbReference type="RefSeq" id="WP_074265064.1">
    <property type="nucleotide sequence ID" value="NZ_FSRM01000001.1"/>
</dbReference>
<dbReference type="AlphaFoldDB" id="A0A1N6HAY3"/>
<evidence type="ECO:0000259" key="2">
    <source>
        <dbReference type="Pfam" id="PF08327"/>
    </source>
</evidence>
<comment type="similarity">
    <text evidence="1">Belongs to the AHA1 family.</text>
</comment>